<dbReference type="InterPro" id="IPR014743">
    <property type="entry name" value="Cl-channel_core"/>
</dbReference>
<dbReference type="GO" id="GO:0005886">
    <property type="term" value="C:plasma membrane"/>
    <property type="evidence" value="ECO:0007669"/>
    <property type="project" value="TreeGrafter"/>
</dbReference>
<dbReference type="Proteomes" id="UP000278542">
    <property type="component" value="Unassembled WGS sequence"/>
</dbReference>
<evidence type="ECO:0000256" key="3">
    <source>
        <dbReference type="ARBA" id="ARBA00022692"/>
    </source>
</evidence>
<dbReference type="InterPro" id="IPR001807">
    <property type="entry name" value="ClC"/>
</dbReference>
<keyword evidence="7" id="KW-0868">Chloride</keyword>
<sequence length="456" mass="49705">MNHAEYVKLKKRVILLHKIQTLQDRVPFIVLIFAALIGTLTGIIGVAFQYAVNWIGTYRTTVSLAFFSSFYLNLLISVVLSALMASLAYFLVKRYAPESGGSGIPEIEGALENKRPVRWRRVLPVKFLSGLGALGSGMILGREGPTVQIGGNVGKMVFDLFRMKKDDYRHIFISTGAAAGITVAFNAPLAGIIFIIEEMREQFRFSNTSIKAVGVGVIMACLMYQILMSPSALFQIGTFHAAPLESLWIYIVFGVILGLAGVLFNQTILVSQTYFQKFYQKGKYYFIFTGTAIGALFGLLTLVVPTITGSGFAFVPPAIAGHYLFNTLCYIFILRFMLTVMCFSSGAPGGIFSPTLALGTAAGLIFGTLMQSSFPEYQIELGAFAIIGMSGLFASTIRAPLTGIVLVIEMTSNYQLIIPMIITCLASTFIAQALNSQPLYSAILARTLKKQQDSTL</sequence>
<dbReference type="PANTHER" id="PTHR45711:SF6">
    <property type="entry name" value="CHLORIDE CHANNEL PROTEIN"/>
    <property type="match status" value="1"/>
</dbReference>
<evidence type="ECO:0000256" key="2">
    <source>
        <dbReference type="ARBA" id="ARBA00022448"/>
    </source>
</evidence>
<evidence type="ECO:0000256" key="1">
    <source>
        <dbReference type="ARBA" id="ARBA00004141"/>
    </source>
</evidence>
<dbReference type="Pfam" id="PF00654">
    <property type="entry name" value="Voltage_CLC"/>
    <property type="match status" value="1"/>
</dbReference>
<dbReference type="GO" id="GO:0005247">
    <property type="term" value="F:voltage-gated chloride channel activity"/>
    <property type="evidence" value="ECO:0007669"/>
    <property type="project" value="TreeGrafter"/>
</dbReference>
<gene>
    <name evidence="9" type="ORF">DES39_0345</name>
</gene>
<evidence type="ECO:0000256" key="4">
    <source>
        <dbReference type="ARBA" id="ARBA00022989"/>
    </source>
</evidence>
<dbReference type="SUPFAM" id="SSF81340">
    <property type="entry name" value="Clc chloride channel"/>
    <property type="match status" value="1"/>
</dbReference>
<keyword evidence="5" id="KW-0406">Ion transport</keyword>
<accession>A0A495RI97</accession>
<dbReference type="Gene3D" id="1.10.3080.10">
    <property type="entry name" value="Clc chloride channel"/>
    <property type="match status" value="1"/>
</dbReference>
<dbReference type="CDD" id="cd01031">
    <property type="entry name" value="EriC"/>
    <property type="match status" value="1"/>
</dbReference>
<feature type="transmembrane region" description="Helical" evidence="8">
    <location>
        <begin position="319"/>
        <end position="338"/>
    </location>
</feature>
<keyword evidence="10" id="KW-1185">Reference proteome</keyword>
<feature type="transmembrane region" description="Helical" evidence="8">
    <location>
        <begin position="247"/>
        <end position="264"/>
    </location>
</feature>
<evidence type="ECO:0000256" key="6">
    <source>
        <dbReference type="ARBA" id="ARBA00023136"/>
    </source>
</evidence>
<feature type="transmembrane region" description="Helical" evidence="8">
    <location>
        <begin position="208"/>
        <end position="227"/>
    </location>
</feature>
<dbReference type="EMBL" id="RBWY01000001">
    <property type="protein sequence ID" value="RKS87131.1"/>
    <property type="molecule type" value="Genomic_DNA"/>
</dbReference>
<feature type="transmembrane region" description="Helical" evidence="8">
    <location>
        <begin position="123"/>
        <end position="141"/>
    </location>
</feature>
<reference evidence="9 10" key="1">
    <citation type="submission" date="2018-10" db="EMBL/GenBank/DDBJ databases">
        <title>Genomic Encyclopedia of Type Strains, Phase IV (KMG-IV): sequencing the most valuable type-strain genomes for metagenomic binning, comparative biology and taxonomic classification.</title>
        <authorList>
            <person name="Goeker M."/>
        </authorList>
    </citation>
    <scope>NUCLEOTIDE SEQUENCE [LARGE SCALE GENOMIC DNA]</scope>
    <source>
        <strain evidence="9 10">DSM 22228</strain>
    </source>
</reference>
<keyword evidence="2" id="KW-0813">Transport</keyword>
<dbReference type="PRINTS" id="PR00762">
    <property type="entry name" value="CLCHANNEL"/>
</dbReference>
<organism evidence="9 10">
    <name type="scientific">Orbus hercynius</name>
    <dbReference type="NCBI Taxonomy" id="593135"/>
    <lineage>
        <taxon>Bacteria</taxon>
        <taxon>Pseudomonadati</taxon>
        <taxon>Pseudomonadota</taxon>
        <taxon>Gammaproteobacteria</taxon>
        <taxon>Orbales</taxon>
        <taxon>Orbaceae</taxon>
        <taxon>Orbus</taxon>
    </lineage>
</organism>
<feature type="transmembrane region" description="Helical" evidence="8">
    <location>
        <begin position="284"/>
        <end position="307"/>
    </location>
</feature>
<evidence type="ECO:0000256" key="8">
    <source>
        <dbReference type="SAM" id="Phobius"/>
    </source>
</evidence>
<evidence type="ECO:0000256" key="5">
    <source>
        <dbReference type="ARBA" id="ARBA00023065"/>
    </source>
</evidence>
<evidence type="ECO:0000256" key="7">
    <source>
        <dbReference type="ARBA" id="ARBA00023214"/>
    </source>
</evidence>
<evidence type="ECO:0000313" key="9">
    <source>
        <dbReference type="EMBL" id="RKS87131.1"/>
    </source>
</evidence>
<dbReference type="AlphaFoldDB" id="A0A495RI97"/>
<proteinExistence type="predicted"/>
<comment type="subcellular location">
    <subcellularLocation>
        <location evidence="1">Membrane</location>
        <topology evidence="1">Multi-pass membrane protein</topology>
    </subcellularLocation>
</comment>
<feature type="transmembrane region" description="Helical" evidence="8">
    <location>
        <begin position="70"/>
        <end position="92"/>
    </location>
</feature>
<evidence type="ECO:0000313" key="10">
    <source>
        <dbReference type="Proteomes" id="UP000278542"/>
    </source>
</evidence>
<feature type="transmembrane region" description="Helical" evidence="8">
    <location>
        <begin position="28"/>
        <end position="50"/>
    </location>
</feature>
<keyword evidence="4 8" id="KW-1133">Transmembrane helix</keyword>
<feature type="transmembrane region" description="Helical" evidence="8">
    <location>
        <begin position="414"/>
        <end position="434"/>
    </location>
</feature>
<dbReference type="NCBIfam" id="NF003640">
    <property type="entry name" value="PRK05277.1"/>
    <property type="match status" value="1"/>
</dbReference>
<name>A0A495RI97_9GAMM</name>
<protein>
    <submittedName>
        <fullName evidence="9">CIC family chloride channel protein</fullName>
    </submittedName>
</protein>
<feature type="transmembrane region" description="Helical" evidence="8">
    <location>
        <begin position="171"/>
        <end position="196"/>
    </location>
</feature>
<keyword evidence="6 8" id="KW-0472">Membrane</keyword>
<feature type="transmembrane region" description="Helical" evidence="8">
    <location>
        <begin position="350"/>
        <end position="369"/>
    </location>
</feature>
<feature type="transmembrane region" description="Helical" evidence="8">
    <location>
        <begin position="381"/>
        <end position="407"/>
    </location>
</feature>
<comment type="caution">
    <text evidence="9">The sequence shown here is derived from an EMBL/GenBank/DDBJ whole genome shotgun (WGS) entry which is preliminary data.</text>
</comment>
<dbReference type="PANTHER" id="PTHR45711">
    <property type="entry name" value="CHLORIDE CHANNEL PROTEIN"/>
    <property type="match status" value="1"/>
</dbReference>
<dbReference type="OrthoDB" id="9767361at2"/>
<dbReference type="RefSeq" id="WP_121144048.1">
    <property type="nucleotide sequence ID" value="NZ_RBWY01000001.1"/>
</dbReference>
<keyword evidence="3 8" id="KW-0812">Transmembrane</keyword>